<keyword evidence="5" id="KW-0325">Glycoprotein</keyword>
<evidence type="ECO:0000256" key="7">
    <source>
        <dbReference type="SAM" id="SignalP"/>
    </source>
</evidence>
<keyword evidence="9" id="KW-1185">Reference proteome</keyword>
<feature type="region of interest" description="Disordered" evidence="6">
    <location>
        <begin position="351"/>
        <end position="371"/>
    </location>
</feature>
<dbReference type="PANTHER" id="PTHR11802:SF3">
    <property type="entry name" value="RETINOID-INDUCIBLE SERINE CARBOXYPEPTIDASE"/>
    <property type="match status" value="1"/>
</dbReference>
<feature type="region of interest" description="Disordered" evidence="6">
    <location>
        <begin position="22"/>
        <end position="41"/>
    </location>
</feature>
<evidence type="ECO:0000256" key="4">
    <source>
        <dbReference type="ARBA" id="ARBA00022801"/>
    </source>
</evidence>
<evidence type="ECO:0000256" key="1">
    <source>
        <dbReference type="ARBA" id="ARBA00022645"/>
    </source>
</evidence>
<keyword evidence="4" id="KW-0378">Hydrolase</keyword>
<evidence type="ECO:0000256" key="6">
    <source>
        <dbReference type="SAM" id="MobiDB-lite"/>
    </source>
</evidence>
<proteinExistence type="predicted"/>
<evidence type="ECO:0000256" key="5">
    <source>
        <dbReference type="ARBA" id="ARBA00023180"/>
    </source>
</evidence>
<organism evidence="8 9">
    <name type="scientific">Amphiplicatus metriothermophilus</name>
    <dbReference type="NCBI Taxonomy" id="1519374"/>
    <lineage>
        <taxon>Bacteria</taxon>
        <taxon>Pseudomonadati</taxon>
        <taxon>Pseudomonadota</taxon>
        <taxon>Alphaproteobacteria</taxon>
        <taxon>Parvularculales</taxon>
        <taxon>Parvularculaceae</taxon>
        <taxon>Amphiplicatus</taxon>
    </lineage>
</organism>
<dbReference type="InterPro" id="IPR001563">
    <property type="entry name" value="Peptidase_S10"/>
</dbReference>
<dbReference type="SUPFAM" id="SSF53474">
    <property type="entry name" value="alpha/beta-Hydrolases"/>
    <property type="match status" value="1"/>
</dbReference>
<dbReference type="PANTHER" id="PTHR11802">
    <property type="entry name" value="SERINE PROTEASE FAMILY S10 SERINE CARBOXYPEPTIDASE"/>
    <property type="match status" value="1"/>
</dbReference>
<name>A0A239PVS6_9PROT</name>
<dbReference type="EMBL" id="FZQA01000004">
    <property type="protein sequence ID" value="SNT74133.1"/>
    <property type="molecule type" value="Genomic_DNA"/>
</dbReference>
<feature type="compositionally biased region" description="Basic and acidic residues" evidence="6">
    <location>
        <begin position="351"/>
        <end position="361"/>
    </location>
</feature>
<dbReference type="RefSeq" id="WP_089412508.1">
    <property type="nucleotide sequence ID" value="NZ_FZQA01000004.1"/>
</dbReference>
<evidence type="ECO:0000256" key="2">
    <source>
        <dbReference type="ARBA" id="ARBA00022670"/>
    </source>
</evidence>
<dbReference type="Proteomes" id="UP000198346">
    <property type="component" value="Unassembled WGS sequence"/>
</dbReference>
<gene>
    <name evidence="8" type="ORF">SAMN06297382_2039</name>
</gene>
<keyword evidence="3 7" id="KW-0732">Signal</keyword>
<protein>
    <submittedName>
        <fullName evidence="8">Carboxypeptidase C (Cathepsin A)</fullName>
    </submittedName>
</protein>
<feature type="chain" id="PRO_5013258153" evidence="7">
    <location>
        <begin position="22"/>
        <end position="511"/>
    </location>
</feature>
<accession>A0A239PVS6</accession>
<feature type="signal peptide" evidence="7">
    <location>
        <begin position="1"/>
        <end position="21"/>
    </location>
</feature>
<evidence type="ECO:0000256" key="3">
    <source>
        <dbReference type="ARBA" id="ARBA00022729"/>
    </source>
</evidence>
<keyword evidence="2" id="KW-0645">Protease</keyword>
<reference evidence="8 9" key="1">
    <citation type="submission" date="2017-07" db="EMBL/GenBank/DDBJ databases">
        <authorList>
            <person name="Sun Z.S."/>
            <person name="Albrecht U."/>
            <person name="Echele G."/>
            <person name="Lee C.C."/>
        </authorList>
    </citation>
    <scope>NUCLEOTIDE SEQUENCE [LARGE SCALE GENOMIC DNA]</scope>
    <source>
        <strain evidence="8 9">CGMCC 1.12710</strain>
    </source>
</reference>
<dbReference type="GO" id="GO:0004185">
    <property type="term" value="F:serine-type carboxypeptidase activity"/>
    <property type="evidence" value="ECO:0007669"/>
    <property type="project" value="InterPro"/>
</dbReference>
<evidence type="ECO:0000313" key="9">
    <source>
        <dbReference type="Proteomes" id="UP000198346"/>
    </source>
</evidence>
<dbReference type="InterPro" id="IPR029058">
    <property type="entry name" value="AB_hydrolase_fold"/>
</dbReference>
<evidence type="ECO:0000313" key="8">
    <source>
        <dbReference type="EMBL" id="SNT74133.1"/>
    </source>
</evidence>
<sequence length="511" mass="55553">MIKSSVCALAATILVAGLSPAPDTKAASAAPRPEPTLVAESLVPPGSARHSLRLKDKEIVYTARWAEAVLKDEMGTAQATISATSYVREGVGDRTTRPVIFLFNGGPGASSSPLHFDAFGPRLRSREGTGSTRIKDNPHSPIDVADLVFIDPVGTGFSRPLREGGGEPYWSVDGDARAALTLIREWLRENERSNAPVIVVGQSYGGLRLARMAKDMHELNVVGLVLISPVTDRSANAVTQGNDLPYIFSLPSMATTAWFHGRSGDPGVTASEVWEKARAFAQGEYASALQEGAALPERRRKRMAEKIARLIGLPTAVIESEKLRVDTQLFLETLLADENKIVGRLDTRVTAEKAAEPDRSGRPPAANDPALGLGESNVIKAPWAAEYFREELDVETGRDYYSLTLDVNFSWNWRPEETGPQAYFNLTPNIAALMEKKPRLRVLLASGYYDLATPMLAQRYALTHGGLPLDRVEMAAFEGGHSPYENEKDRAALSARLRDMAYRAAAQADAN</sequence>
<dbReference type="Pfam" id="PF00450">
    <property type="entry name" value="Peptidase_S10"/>
    <property type="match status" value="1"/>
</dbReference>
<dbReference type="GO" id="GO:0006508">
    <property type="term" value="P:proteolysis"/>
    <property type="evidence" value="ECO:0007669"/>
    <property type="project" value="UniProtKB-KW"/>
</dbReference>
<dbReference type="OrthoDB" id="9770107at2"/>
<dbReference type="AlphaFoldDB" id="A0A239PVS6"/>
<keyword evidence="1 8" id="KW-0121">Carboxypeptidase</keyword>
<dbReference type="Gene3D" id="3.40.50.1820">
    <property type="entry name" value="alpha/beta hydrolase"/>
    <property type="match status" value="1"/>
</dbReference>